<feature type="domain" description="Methyltransferase type 11" evidence="1">
    <location>
        <begin position="50"/>
        <end position="135"/>
    </location>
</feature>
<dbReference type="GO" id="GO:0008757">
    <property type="term" value="F:S-adenosylmethionine-dependent methyltransferase activity"/>
    <property type="evidence" value="ECO:0007669"/>
    <property type="project" value="InterPro"/>
</dbReference>
<reference evidence="2 3" key="1">
    <citation type="journal article" date="2013" name="Mar. Genomics">
        <title>Expression of sulfatases in Rhodopirellula baltica and the diversity of sulfatases in the genus Rhodopirellula.</title>
        <authorList>
            <person name="Wegner C.E."/>
            <person name="Richter-Heitmann T."/>
            <person name="Klindworth A."/>
            <person name="Klockow C."/>
            <person name="Richter M."/>
            <person name="Achstetter T."/>
            <person name="Glockner F.O."/>
            <person name="Harder J."/>
        </authorList>
    </citation>
    <scope>NUCLEOTIDE SEQUENCE [LARGE SCALE GENOMIC DNA]</scope>
    <source>
        <strain evidence="2 3">SM41</strain>
    </source>
</reference>
<comment type="caution">
    <text evidence="2">The sequence shown here is derived from an EMBL/GenBank/DDBJ whole genome shotgun (WGS) entry which is preliminary data.</text>
</comment>
<dbReference type="EMBL" id="ANOH01000442">
    <property type="protein sequence ID" value="EMI52263.1"/>
    <property type="molecule type" value="Genomic_DNA"/>
</dbReference>
<dbReference type="PANTHER" id="PTHR43591">
    <property type="entry name" value="METHYLTRANSFERASE"/>
    <property type="match status" value="1"/>
</dbReference>
<dbReference type="PATRIC" id="fig|1263870.3.peg.6665"/>
<name>M5U8H9_9BACT</name>
<evidence type="ECO:0000259" key="1">
    <source>
        <dbReference type="Pfam" id="PF08241"/>
    </source>
</evidence>
<dbReference type="PANTHER" id="PTHR43591:SF110">
    <property type="entry name" value="RHODANESE DOMAIN-CONTAINING PROTEIN"/>
    <property type="match status" value="1"/>
</dbReference>
<keyword evidence="3" id="KW-1185">Reference proteome</keyword>
<proteinExistence type="predicted"/>
<dbReference type="Gene3D" id="3.40.50.150">
    <property type="entry name" value="Vaccinia Virus protein VP39"/>
    <property type="match status" value="1"/>
</dbReference>
<keyword evidence="2" id="KW-0489">Methyltransferase</keyword>
<sequence length="234" mass="26306">MNEVQKQREYYANKATCYDDMCAFNKCDEHYFATAALRGLTELYEIQSLLDVGCGTGRSLSYLRDHCDLELSGIEPVEALRQQCLEKGFSEKQIRVGSADNLDLPDNSVDCVTMFGVLHHVPNPAEAIDEAFRVASKMVFISDHNIYGMGNSVTKLAKQSFRAIGLRRLLGKIMTRGKGFHDTDWDGIFYPFSLLDHFQQMQAQSKHLYSMSTKTPASNLLTQASHVALIALKH</sequence>
<dbReference type="GO" id="GO:0032259">
    <property type="term" value="P:methylation"/>
    <property type="evidence" value="ECO:0007669"/>
    <property type="project" value="UniProtKB-KW"/>
</dbReference>
<evidence type="ECO:0000313" key="3">
    <source>
        <dbReference type="Proteomes" id="UP000011885"/>
    </source>
</evidence>
<organism evidence="2 3">
    <name type="scientific">Rhodopirellula sallentina SM41</name>
    <dbReference type="NCBI Taxonomy" id="1263870"/>
    <lineage>
        <taxon>Bacteria</taxon>
        <taxon>Pseudomonadati</taxon>
        <taxon>Planctomycetota</taxon>
        <taxon>Planctomycetia</taxon>
        <taxon>Pirellulales</taxon>
        <taxon>Pirellulaceae</taxon>
        <taxon>Rhodopirellula</taxon>
    </lineage>
</organism>
<gene>
    <name evidence="2" type="ORF">RSSM_06291</name>
</gene>
<evidence type="ECO:0000313" key="2">
    <source>
        <dbReference type="EMBL" id="EMI52263.1"/>
    </source>
</evidence>
<dbReference type="Pfam" id="PF08241">
    <property type="entry name" value="Methyltransf_11"/>
    <property type="match status" value="1"/>
</dbReference>
<dbReference type="OrthoDB" id="9778766at2"/>
<dbReference type="InterPro" id="IPR013216">
    <property type="entry name" value="Methyltransf_11"/>
</dbReference>
<dbReference type="EC" id="2.1.1.-" evidence="2"/>
<accession>M5U8H9</accession>
<dbReference type="AlphaFoldDB" id="M5U8H9"/>
<dbReference type="InterPro" id="IPR029063">
    <property type="entry name" value="SAM-dependent_MTases_sf"/>
</dbReference>
<dbReference type="CDD" id="cd02440">
    <property type="entry name" value="AdoMet_MTases"/>
    <property type="match status" value="1"/>
</dbReference>
<dbReference type="SUPFAM" id="SSF53335">
    <property type="entry name" value="S-adenosyl-L-methionine-dependent methyltransferases"/>
    <property type="match status" value="1"/>
</dbReference>
<dbReference type="Proteomes" id="UP000011885">
    <property type="component" value="Unassembled WGS sequence"/>
</dbReference>
<protein>
    <submittedName>
        <fullName evidence="2">Methyltransferase type 11</fullName>
        <ecNumber evidence="2">2.1.1.-</ecNumber>
    </submittedName>
</protein>
<keyword evidence="2" id="KW-0808">Transferase</keyword>
<dbReference type="RefSeq" id="WP_008688083.1">
    <property type="nucleotide sequence ID" value="NZ_ANOH01000442.1"/>
</dbReference>